<keyword evidence="1" id="KW-1133">Transmembrane helix</keyword>
<evidence type="ECO:0000256" key="1">
    <source>
        <dbReference type="SAM" id="Phobius"/>
    </source>
</evidence>
<keyword evidence="1" id="KW-0812">Transmembrane</keyword>
<sequence length="210" mass="24136">MQPIRGCYLKEYEYALRMDELPLKCLLQADEPVILAPSACELWAMVTKMNCFVKNRCMKVNLREAKGSVTKWQKQNPYSFVMSVRPGRRFYWANCYTLSSSMLMGLIAVFAVPSILVILVGSRRSSSTYTAYKRYLSTLLHVQAWLEHELKPGSTLVFAFRFSTFTRNFFFILGPFVRRTTMRGAREHVVTAAHGRPEELPAGFRPLGQE</sequence>
<name>A0A4C1Y687_EUMVA</name>
<keyword evidence="3" id="KW-1185">Reference proteome</keyword>
<reference evidence="2 3" key="1">
    <citation type="journal article" date="2019" name="Commun. Biol.">
        <title>The bagworm genome reveals a unique fibroin gene that provides high tensile strength.</title>
        <authorList>
            <person name="Kono N."/>
            <person name="Nakamura H."/>
            <person name="Ohtoshi R."/>
            <person name="Tomita M."/>
            <person name="Numata K."/>
            <person name="Arakawa K."/>
        </authorList>
    </citation>
    <scope>NUCLEOTIDE SEQUENCE [LARGE SCALE GENOMIC DNA]</scope>
</reference>
<dbReference type="OrthoDB" id="6361347at2759"/>
<accession>A0A4C1Y687</accession>
<dbReference type="PANTHER" id="PTHR37159">
    <property type="entry name" value="GH11867P"/>
    <property type="match status" value="1"/>
</dbReference>
<protein>
    <submittedName>
        <fullName evidence="2">Uncharacterized protein</fullName>
    </submittedName>
</protein>
<gene>
    <name evidence="2" type="ORF">EVAR_98908_1</name>
</gene>
<comment type="caution">
    <text evidence="2">The sequence shown here is derived from an EMBL/GenBank/DDBJ whole genome shotgun (WGS) entry which is preliminary data.</text>
</comment>
<feature type="transmembrane region" description="Helical" evidence="1">
    <location>
        <begin position="156"/>
        <end position="177"/>
    </location>
</feature>
<dbReference type="STRING" id="151549.A0A4C1Y687"/>
<dbReference type="EMBL" id="BGZK01001062">
    <property type="protein sequence ID" value="GBP70077.1"/>
    <property type="molecule type" value="Genomic_DNA"/>
</dbReference>
<evidence type="ECO:0000313" key="2">
    <source>
        <dbReference type="EMBL" id="GBP70077.1"/>
    </source>
</evidence>
<proteinExistence type="predicted"/>
<dbReference type="AlphaFoldDB" id="A0A4C1Y687"/>
<dbReference type="PANTHER" id="PTHR37159:SF1">
    <property type="entry name" value="GH11867P"/>
    <property type="match status" value="1"/>
</dbReference>
<evidence type="ECO:0000313" key="3">
    <source>
        <dbReference type="Proteomes" id="UP000299102"/>
    </source>
</evidence>
<organism evidence="2 3">
    <name type="scientific">Eumeta variegata</name>
    <name type="common">Bagworm moth</name>
    <name type="synonym">Eumeta japonica</name>
    <dbReference type="NCBI Taxonomy" id="151549"/>
    <lineage>
        <taxon>Eukaryota</taxon>
        <taxon>Metazoa</taxon>
        <taxon>Ecdysozoa</taxon>
        <taxon>Arthropoda</taxon>
        <taxon>Hexapoda</taxon>
        <taxon>Insecta</taxon>
        <taxon>Pterygota</taxon>
        <taxon>Neoptera</taxon>
        <taxon>Endopterygota</taxon>
        <taxon>Lepidoptera</taxon>
        <taxon>Glossata</taxon>
        <taxon>Ditrysia</taxon>
        <taxon>Tineoidea</taxon>
        <taxon>Psychidae</taxon>
        <taxon>Oiketicinae</taxon>
        <taxon>Eumeta</taxon>
    </lineage>
</organism>
<keyword evidence="1" id="KW-0472">Membrane</keyword>
<feature type="transmembrane region" description="Helical" evidence="1">
    <location>
        <begin position="95"/>
        <end position="120"/>
    </location>
</feature>
<dbReference type="Proteomes" id="UP000299102">
    <property type="component" value="Unassembled WGS sequence"/>
</dbReference>